<dbReference type="PANTHER" id="PTHR47256:SF1">
    <property type="entry name" value="ZN(II)2CYS6 TRANSCRIPTION FACTOR (EUROFUNG)"/>
    <property type="match status" value="1"/>
</dbReference>
<dbReference type="PANTHER" id="PTHR47256">
    <property type="entry name" value="ZN(II)2CYS6 TRANSCRIPTION FACTOR (EUROFUNG)-RELATED"/>
    <property type="match status" value="1"/>
</dbReference>
<evidence type="ECO:0000313" key="1">
    <source>
        <dbReference type="EMBL" id="UQC88758.1"/>
    </source>
</evidence>
<sequence>ISGPLNNRPLLPLLNGQPHLPRIALHKRKRTQVLAACDGMSIVILIQTKSQASQQTTDAIPRVPKAESKACRLCVSSQASCVYTVAEGTTQREAQKRKLISISVAHENSQRVLELIRENRDGVADDITRKLQESDDLQHSINLIADASLLLPKFHEGQGDSRPVVELNSDTDRGDGCLRPSDHIMPISRWTKISRADTTLTHLVNAFWTWNNTLSHLIDRDLFVSSLESIDSSANSDRNGQFCSSLLVNAILAVSTLYANKVVLGSVSAETRTTLSRDFAASAFELLESEQHMSSLTLLQATAVLWTLVRNEGSDESKSRCLTLQGLLKRTWSSVRLENTSYGLITSPREEGGVAEKMHQADSYITWGFYCFFSKLATVTSPEMLIPRPLIMKTFERLGTRGHSNSRDSTSNVGKDPKGLKVFVAECNLCEIIAQFVTDHAANRLNRDRCTALYNKLTCWQLSLPGDLMAENSVPESVLFLRATYDFIALKVLSVYLKQPETDMLNAHNAALAQIGHAGSMMASLCPVGGISMTRHEYWTAEYCSSVAKDLLPWLDSGIAVPTVRDTIGKACCILRDMSDAGVSGRAQALLLDITKQAKSSGKILAPQGKQCARAELIPAVTIHGVLVFDGKNDLMTDSTEGAFIVKFKGKICSVELVMN</sequence>
<dbReference type="InterPro" id="IPR053187">
    <property type="entry name" value="Notoamide_regulator"/>
</dbReference>
<gene>
    <name evidence="1" type="ORF">CLUP02_14283</name>
</gene>
<proteinExistence type="predicted"/>
<evidence type="ECO:0000313" key="2">
    <source>
        <dbReference type="Proteomes" id="UP000830671"/>
    </source>
</evidence>
<dbReference type="KEGG" id="clup:CLUP02_14283"/>
<evidence type="ECO:0008006" key="3">
    <source>
        <dbReference type="Google" id="ProtNLM"/>
    </source>
</evidence>
<dbReference type="EMBL" id="CP019479">
    <property type="protein sequence ID" value="UQC88758.1"/>
    <property type="molecule type" value="Genomic_DNA"/>
</dbReference>
<dbReference type="RefSeq" id="XP_049150360.1">
    <property type="nucleotide sequence ID" value="XM_049293214.1"/>
</dbReference>
<reference evidence="1" key="1">
    <citation type="journal article" date="2021" name="Mol. Plant Microbe Interact.">
        <title>Complete Genome Sequence of the Plant-Pathogenic Fungus Colletotrichum lupini.</title>
        <authorList>
            <person name="Baroncelli R."/>
            <person name="Pensec F."/>
            <person name="Da Lio D."/>
            <person name="Boufleur T."/>
            <person name="Vicente I."/>
            <person name="Sarrocco S."/>
            <person name="Picot A."/>
            <person name="Baraldi E."/>
            <person name="Sukno S."/>
            <person name="Thon M."/>
            <person name="Le Floch G."/>
        </authorList>
    </citation>
    <scope>NUCLEOTIDE SEQUENCE</scope>
    <source>
        <strain evidence="1">IMI 504893</strain>
    </source>
</reference>
<organism evidence="1 2">
    <name type="scientific">Colletotrichum lupini</name>
    <dbReference type="NCBI Taxonomy" id="145971"/>
    <lineage>
        <taxon>Eukaryota</taxon>
        <taxon>Fungi</taxon>
        <taxon>Dikarya</taxon>
        <taxon>Ascomycota</taxon>
        <taxon>Pezizomycotina</taxon>
        <taxon>Sordariomycetes</taxon>
        <taxon>Hypocreomycetidae</taxon>
        <taxon>Glomerellales</taxon>
        <taxon>Glomerellaceae</taxon>
        <taxon>Colletotrichum</taxon>
        <taxon>Colletotrichum acutatum species complex</taxon>
    </lineage>
</organism>
<name>A0A9Q8T4I4_9PEZI</name>
<dbReference type="Proteomes" id="UP000830671">
    <property type="component" value="Chromosome 7"/>
</dbReference>
<dbReference type="AlphaFoldDB" id="A0A9Q8T4I4"/>
<protein>
    <recommendedName>
        <fullName evidence="3">Transcription factor domain-containing protein</fullName>
    </recommendedName>
</protein>
<feature type="non-terminal residue" evidence="1">
    <location>
        <position position="1"/>
    </location>
</feature>
<dbReference type="GeneID" id="73348224"/>
<accession>A0A9Q8T4I4</accession>
<dbReference type="CDD" id="cd12148">
    <property type="entry name" value="fungal_TF_MHR"/>
    <property type="match status" value="1"/>
</dbReference>
<keyword evidence="2" id="KW-1185">Reference proteome</keyword>